<evidence type="ECO:0000256" key="1">
    <source>
        <dbReference type="ARBA" id="ARBA00009545"/>
    </source>
</evidence>
<dbReference type="Pfam" id="PF05028">
    <property type="entry name" value="PARG_cat_C"/>
    <property type="match status" value="1"/>
</dbReference>
<evidence type="ECO:0000313" key="6">
    <source>
        <dbReference type="EMBL" id="CAK9261459.1"/>
    </source>
</evidence>
<dbReference type="Pfam" id="PF20811">
    <property type="entry name" value="PARG_cat_N"/>
    <property type="match status" value="1"/>
</dbReference>
<dbReference type="InterPro" id="IPR046372">
    <property type="entry name" value="PARG_cat_C"/>
</dbReference>
<feature type="domain" description="PARG catalytic Macro" evidence="4">
    <location>
        <begin position="239"/>
        <end position="488"/>
    </location>
</feature>
<reference evidence="6" key="1">
    <citation type="submission" date="2024-02" db="EMBL/GenBank/DDBJ databases">
        <authorList>
            <consortium name="ELIXIR-Norway"/>
            <consortium name="Elixir Norway"/>
        </authorList>
    </citation>
    <scope>NUCLEOTIDE SEQUENCE</scope>
</reference>
<organism evidence="6 7">
    <name type="scientific">Sphagnum jensenii</name>
    <dbReference type="NCBI Taxonomy" id="128206"/>
    <lineage>
        <taxon>Eukaryota</taxon>
        <taxon>Viridiplantae</taxon>
        <taxon>Streptophyta</taxon>
        <taxon>Embryophyta</taxon>
        <taxon>Bryophyta</taxon>
        <taxon>Sphagnophytina</taxon>
        <taxon>Sphagnopsida</taxon>
        <taxon>Sphagnales</taxon>
        <taxon>Sphagnaceae</taxon>
        <taxon>Sphagnum</taxon>
    </lineage>
</organism>
<accession>A0ABP0W3X0</accession>
<evidence type="ECO:0000259" key="5">
    <source>
        <dbReference type="Pfam" id="PF20811"/>
    </source>
</evidence>
<gene>
    <name evidence="6" type="ORF">CSSPJE1EN1_LOCUS6937</name>
</gene>
<dbReference type="PANTHER" id="PTHR12837:SF0">
    <property type="entry name" value="POLY(ADP-RIBOSE) GLYCOHYDROLASE"/>
    <property type="match status" value="1"/>
</dbReference>
<dbReference type="EC" id="3.2.1.143" evidence="2"/>
<dbReference type="PANTHER" id="PTHR12837">
    <property type="entry name" value="POLY ADP-RIBOSE GLYCOHYDROLASE"/>
    <property type="match status" value="1"/>
</dbReference>
<keyword evidence="7" id="KW-1185">Reference proteome</keyword>
<dbReference type="Proteomes" id="UP001497444">
    <property type="component" value="Chromosome 14"/>
</dbReference>
<proteinExistence type="inferred from homology"/>
<dbReference type="InterPro" id="IPR048362">
    <property type="entry name" value="PARG_helical"/>
</dbReference>
<comment type="similarity">
    <text evidence="1">Belongs to the poly(ADP-ribose) glycohydrolase family.</text>
</comment>
<dbReference type="InterPro" id="IPR007724">
    <property type="entry name" value="Poly_GlycHdrlase"/>
</dbReference>
<protein>
    <recommendedName>
        <fullName evidence="2">poly(ADP-ribose) glycohydrolase</fullName>
        <ecNumber evidence="2">3.2.1.143</ecNumber>
    </recommendedName>
</protein>
<feature type="domain" description="PARG helical" evidence="5">
    <location>
        <begin position="87"/>
        <end position="221"/>
    </location>
</feature>
<keyword evidence="3" id="KW-0378">Hydrolase</keyword>
<evidence type="ECO:0000256" key="2">
    <source>
        <dbReference type="ARBA" id="ARBA00012255"/>
    </source>
</evidence>
<evidence type="ECO:0000313" key="7">
    <source>
        <dbReference type="Proteomes" id="UP001497444"/>
    </source>
</evidence>
<evidence type="ECO:0000256" key="3">
    <source>
        <dbReference type="ARBA" id="ARBA00022801"/>
    </source>
</evidence>
<sequence>MESFLAMDALLPVKREVGEGGETIYTWQGSVKYSLLALARGAFASQILSGEALFDCIRDLQLRSGLPHSRLARHASHGLALFCDDLMSPADAQVFFRSTLPQIARLALNLPALLQSQSQQIGDLGAEKDRPEMALRLLRKQHAGMVLLRQELVASLLACSFLCLFPSENRREEDLGIINFDTLFAGVYERGERNENKLRCILHYFDRVCNTMPQGSVSFERKVLPKKKDQEKEVHDGAFWRSSQAPLCPITLLEKGFIEDDGRDCLQVDFANRLLGGGALAVGCVQEEIRFMINPELIAGMLFIPAMADNESIEVVGAERYSSYEGYGPTFRFKGDFSDSTPRDTWGRRQTHIIAIDALPKPGEKQFQSPLMLRELVKAYCGFLDPCSTEGEPGATDNGGDAMDIADESPCCVENKELCDGVVLGITSNGNGTGATTDIKTTVGIATGNWGCGVFGGNLELKSLLQWLAASQAGRPYMLYFSFQDPRAKRLQEVADWILQEQWCVGELWSILLEYGEQGQFHVNLFDWIMPHPGTKLHYSQHYHKAR</sequence>
<evidence type="ECO:0000259" key="4">
    <source>
        <dbReference type="Pfam" id="PF05028"/>
    </source>
</evidence>
<dbReference type="EMBL" id="OZ020109">
    <property type="protein sequence ID" value="CAK9261459.1"/>
    <property type="molecule type" value="Genomic_DNA"/>
</dbReference>
<name>A0ABP0W3X0_9BRYO</name>